<dbReference type="Gene3D" id="2.30.30.40">
    <property type="entry name" value="SH3 Domains"/>
    <property type="match status" value="1"/>
</dbReference>
<dbReference type="EMBL" id="SLWB01000006">
    <property type="protein sequence ID" value="TCN68482.1"/>
    <property type="molecule type" value="Genomic_DNA"/>
</dbReference>
<proteinExistence type="predicted"/>
<evidence type="ECO:0000313" key="2">
    <source>
        <dbReference type="Proteomes" id="UP000294830"/>
    </source>
</evidence>
<name>A0A4R2EML9_9BACT</name>
<evidence type="ECO:0000313" key="1">
    <source>
        <dbReference type="EMBL" id="TCN68482.1"/>
    </source>
</evidence>
<sequence>MIVYLMKKQKEMPLSGSKWYTANRYFSMLLMLCMAYGITPVAAQKASKPTLYKVVKVTNGYFDTPYRATTNGEVIGEMPKMAVYEVVAIEGDWAKVKYKGGEYYIKKELLMKVEAPDMVCSAWAKEWLSYDGIYRGTTGEWKGVADDWSKPITRAEMADMLVNDIMGSMYGSWALKATLPGAIKSNGGNYFTDSKDFQEGRLAYWGIVPTGKFNPAGSITYDEFTKLLVKLMAYDKRYIREGGGSEFTKADITKFAIGGNKAATAKCTKEQAKILCDKVLCWRNEMAFITGAKFEDGNYDGTTYVYNGAYTIKTMLGKKPNQPHLFVNAEGKVELNSRKKQQFKITYKKSLLNKDRQVMQLYTIQTTDGKYLGISGTPMNGSRLIAQKNEFLWWIETGSSEDGQATSFIEDPNNFHQVINVSGFKTNDGTPIISWYWKHGTGADANNCKFIFSKVK</sequence>
<keyword evidence="2" id="KW-1185">Reference proteome</keyword>
<dbReference type="Proteomes" id="UP000294830">
    <property type="component" value="Unassembled WGS sequence"/>
</dbReference>
<comment type="caution">
    <text evidence="1">The sequence shown here is derived from an EMBL/GenBank/DDBJ whole genome shotgun (WGS) entry which is preliminary data.</text>
</comment>
<dbReference type="Gene3D" id="2.80.10.50">
    <property type="match status" value="1"/>
</dbReference>
<organism evidence="1 2">
    <name type="scientific">Acetobacteroides hydrogenigenes</name>
    <dbReference type="NCBI Taxonomy" id="979970"/>
    <lineage>
        <taxon>Bacteria</taxon>
        <taxon>Pseudomonadati</taxon>
        <taxon>Bacteroidota</taxon>
        <taxon>Bacteroidia</taxon>
        <taxon>Bacteroidales</taxon>
        <taxon>Rikenellaceae</taxon>
        <taxon>Acetobacteroides</taxon>
    </lineage>
</organism>
<gene>
    <name evidence="1" type="ORF">CLV25_10664</name>
</gene>
<accession>A0A4R2EML9</accession>
<protein>
    <submittedName>
        <fullName evidence="1">Uncharacterized protein</fullName>
    </submittedName>
</protein>
<reference evidence="1 2" key="1">
    <citation type="submission" date="2019-03" db="EMBL/GenBank/DDBJ databases">
        <title>Genomic Encyclopedia of Archaeal and Bacterial Type Strains, Phase II (KMG-II): from individual species to whole genera.</title>
        <authorList>
            <person name="Goeker M."/>
        </authorList>
    </citation>
    <scope>NUCLEOTIDE SEQUENCE [LARGE SCALE GENOMIC DNA]</scope>
    <source>
        <strain evidence="1 2">RL-C</strain>
    </source>
</reference>
<dbReference type="AlphaFoldDB" id="A0A4R2EML9"/>